<protein>
    <submittedName>
        <fullName evidence="1">DNA, SC011</fullName>
    </submittedName>
</protein>
<dbReference type="KEGG" id="aor:AO090011000676"/>
<sequence length="132" mass="14198">MLFSTKYISAIVDLWKLQRGIGTNTFLNPRGYAVSALMTARLSLAEQIQQSLLCTETLGNSAPADPSNHCRSALNKVITGILTPDLLGGSASSVTLTSAELWSAMSSINQPCHQKMGFYFGLSSSSFAELDY</sequence>
<keyword evidence="2" id="KW-1185">Reference proteome</keyword>
<dbReference type="VEuPathDB" id="FungiDB:AO090011000676"/>
<dbReference type="GeneID" id="5998373"/>
<name>Q2TZX8_ASPOR</name>
<accession>Q2TZX8</accession>
<dbReference type="RefSeq" id="XP_023093592.1">
    <property type="nucleotide sequence ID" value="XM_023233053.1"/>
</dbReference>
<proteinExistence type="predicted"/>
<dbReference type="HOGENOM" id="CLU_158081_0_0_1"/>
<dbReference type="EMBL" id="AP007171">
    <property type="protein sequence ID" value="BAE65137.1"/>
    <property type="molecule type" value="Genomic_DNA"/>
</dbReference>
<reference evidence="1 2" key="1">
    <citation type="journal article" date="2005" name="Nature">
        <title>Genome sequencing and analysis of Aspergillus oryzae.</title>
        <authorList>
            <person name="Machida M."/>
            <person name="Asai K."/>
            <person name="Sano M."/>
            <person name="Tanaka T."/>
            <person name="Kumagai T."/>
            <person name="Terai G."/>
            <person name="Kusumoto K."/>
            <person name="Arima T."/>
            <person name="Akita O."/>
            <person name="Kashiwagi Y."/>
            <person name="Abe K."/>
            <person name="Gomi K."/>
            <person name="Horiuchi H."/>
            <person name="Kitamoto K."/>
            <person name="Kobayashi T."/>
            <person name="Takeuchi M."/>
            <person name="Denning D.W."/>
            <person name="Galagan J.E."/>
            <person name="Nierman W.C."/>
            <person name="Yu J."/>
            <person name="Archer D.B."/>
            <person name="Bennett J.W."/>
            <person name="Bhatnagar D."/>
            <person name="Cleveland T.E."/>
            <person name="Fedorova N.D."/>
            <person name="Gotoh O."/>
            <person name="Horikawa H."/>
            <person name="Hosoyama A."/>
            <person name="Ichinomiya M."/>
            <person name="Igarashi R."/>
            <person name="Iwashita K."/>
            <person name="Juvvadi P.R."/>
            <person name="Kato M."/>
            <person name="Kato Y."/>
            <person name="Kin T."/>
            <person name="Kokubun A."/>
            <person name="Maeda H."/>
            <person name="Maeyama N."/>
            <person name="Maruyama J."/>
            <person name="Nagasaki H."/>
            <person name="Nakajima T."/>
            <person name="Oda K."/>
            <person name="Okada K."/>
            <person name="Paulsen I."/>
            <person name="Sakamoto K."/>
            <person name="Sawano T."/>
            <person name="Takahashi M."/>
            <person name="Takase K."/>
            <person name="Terabayashi Y."/>
            <person name="Wortman J."/>
            <person name="Yamada O."/>
            <person name="Yamagata Y."/>
            <person name="Anazawa H."/>
            <person name="Hata Y."/>
            <person name="Koide Y."/>
            <person name="Komori T."/>
            <person name="Koyama Y."/>
            <person name="Minetoki T."/>
            <person name="Suharnan S."/>
            <person name="Tanaka A."/>
            <person name="Isono K."/>
            <person name="Kuhara S."/>
            <person name="Ogasawara N."/>
            <person name="Kikuchi H."/>
        </authorList>
    </citation>
    <scope>NUCLEOTIDE SEQUENCE [LARGE SCALE GENOMIC DNA]</scope>
    <source>
        <strain evidence="2">ATCC 42149 / RIB 40</strain>
    </source>
</reference>
<organism evidence="1 2">
    <name type="scientific">Aspergillus oryzae (strain ATCC 42149 / RIB 40)</name>
    <name type="common">Yellow koji mold</name>
    <dbReference type="NCBI Taxonomy" id="510516"/>
    <lineage>
        <taxon>Eukaryota</taxon>
        <taxon>Fungi</taxon>
        <taxon>Dikarya</taxon>
        <taxon>Ascomycota</taxon>
        <taxon>Pezizomycotina</taxon>
        <taxon>Eurotiomycetes</taxon>
        <taxon>Eurotiomycetidae</taxon>
        <taxon>Eurotiales</taxon>
        <taxon>Aspergillaceae</taxon>
        <taxon>Aspergillus</taxon>
        <taxon>Aspergillus subgen. Circumdati</taxon>
    </lineage>
</organism>
<evidence type="ECO:0000313" key="2">
    <source>
        <dbReference type="Proteomes" id="UP000006564"/>
    </source>
</evidence>
<evidence type="ECO:0000313" key="1">
    <source>
        <dbReference type="EMBL" id="BAE65137.1"/>
    </source>
</evidence>
<dbReference type="AlphaFoldDB" id="Q2TZX8"/>
<gene>
    <name evidence="1" type="ORF">AO090011000676</name>
</gene>
<dbReference type="Proteomes" id="UP000006564">
    <property type="component" value="Chromosome 7"/>
</dbReference>